<proteinExistence type="predicted"/>
<reference evidence="1" key="1">
    <citation type="submission" date="2022-07" db="EMBL/GenBank/DDBJ databases">
        <title>Genome Sequence of Physisporinus lineatus.</title>
        <authorList>
            <person name="Buettner E."/>
        </authorList>
    </citation>
    <scope>NUCLEOTIDE SEQUENCE</scope>
    <source>
        <strain evidence="1">VT162</strain>
    </source>
</reference>
<evidence type="ECO:0000313" key="1">
    <source>
        <dbReference type="EMBL" id="KAJ3480083.1"/>
    </source>
</evidence>
<gene>
    <name evidence="1" type="ORF">NLI96_g8600</name>
</gene>
<dbReference type="Proteomes" id="UP001212997">
    <property type="component" value="Unassembled WGS sequence"/>
</dbReference>
<keyword evidence="2" id="KW-1185">Reference proteome</keyword>
<evidence type="ECO:0000313" key="2">
    <source>
        <dbReference type="Proteomes" id="UP001212997"/>
    </source>
</evidence>
<name>A0AAD5UXB0_9APHY</name>
<dbReference type="AlphaFoldDB" id="A0AAD5UXB0"/>
<dbReference type="EMBL" id="JANAWD010000397">
    <property type="protein sequence ID" value="KAJ3480083.1"/>
    <property type="molecule type" value="Genomic_DNA"/>
</dbReference>
<protein>
    <submittedName>
        <fullName evidence="1">Uncharacterized protein</fullName>
    </submittedName>
</protein>
<accession>A0AAD5UXB0</accession>
<comment type="caution">
    <text evidence="1">The sequence shown here is derived from an EMBL/GenBank/DDBJ whole genome shotgun (WGS) entry which is preliminary data.</text>
</comment>
<organism evidence="1 2">
    <name type="scientific">Meripilus lineatus</name>
    <dbReference type="NCBI Taxonomy" id="2056292"/>
    <lineage>
        <taxon>Eukaryota</taxon>
        <taxon>Fungi</taxon>
        <taxon>Dikarya</taxon>
        <taxon>Basidiomycota</taxon>
        <taxon>Agaricomycotina</taxon>
        <taxon>Agaricomycetes</taxon>
        <taxon>Polyporales</taxon>
        <taxon>Meripilaceae</taxon>
        <taxon>Meripilus</taxon>
    </lineage>
</organism>
<sequence>MLSLHSIKFHLDYPPELTTRTQRCPERLTIEEPIFVDPCGTKEPTSNPFLHLLHIFKSIDEVSVSGLGNNYKCFLVPTSSKFLIRSLEMDVGSGNPSSFLDSVDLGRLQELRFACLSEDQVDILKAICINSTNLHTLFLDFSRMGGMGDEPGLHFIEWDKGDIFCGPHLSFVKVEITLSQGLERFNSMMSNTLQRLLLAMRQAVQKVALSIHLNFYGNKGLFEEFDWHGIRHKLRNMQNLERVCFRVPKECMVNRVTSEELYDMVRLEVLPLQDSIEVEIDI</sequence>